<dbReference type="SUPFAM" id="SSF53850">
    <property type="entry name" value="Periplasmic binding protein-like II"/>
    <property type="match status" value="1"/>
</dbReference>
<keyword evidence="1" id="KW-0732">Signal</keyword>
<dbReference type="GO" id="GO:0015833">
    <property type="term" value="P:peptide transport"/>
    <property type="evidence" value="ECO:0007669"/>
    <property type="project" value="TreeGrafter"/>
</dbReference>
<protein>
    <submittedName>
        <fullName evidence="3">Peptide/nickel transport system substrate-binding protein</fullName>
    </submittedName>
</protein>
<dbReference type="Pfam" id="PF00496">
    <property type="entry name" value="SBP_bac_5"/>
    <property type="match status" value="1"/>
</dbReference>
<dbReference type="Proteomes" id="UP000272400">
    <property type="component" value="Unassembled WGS sequence"/>
</dbReference>
<feature type="chain" id="PRO_5039210085" evidence="1">
    <location>
        <begin position="23"/>
        <end position="534"/>
    </location>
</feature>
<dbReference type="AlphaFoldDB" id="A0A3N1CQN8"/>
<dbReference type="PANTHER" id="PTHR30290:SF65">
    <property type="entry name" value="MONOACYL PHOSPHATIDYLINOSITOL TETRAMANNOSIDE-BINDING PROTEIN LPQW-RELATED"/>
    <property type="match status" value="1"/>
</dbReference>
<feature type="signal peptide" evidence="1">
    <location>
        <begin position="1"/>
        <end position="22"/>
    </location>
</feature>
<dbReference type="PANTHER" id="PTHR30290">
    <property type="entry name" value="PERIPLASMIC BINDING COMPONENT OF ABC TRANSPORTER"/>
    <property type="match status" value="1"/>
</dbReference>
<proteinExistence type="predicted"/>
<evidence type="ECO:0000313" key="3">
    <source>
        <dbReference type="EMBL" id="ROO83613.1"/>
    </source>
</evidence>
<accession>A0A3N1CQN8</accession>
<dbReference type="OrthoDB" id="7888869at2"/>
<name>A0A3N1CQN8_9ACTN</name>
<organism evidence="3 4">
    <name type="scientific">Actinocorallia herbida</name>
    <dbReference type="NCBI Taxonomy" id="58109"/>
    <lineage>
        <taxon>Bacteria</taxon>
        <taxon>Bacillati</taxon>
        <taxon>Actinomycetota</taxon>
        <taxon>Actinomycetes</taxon>
        <taxon>Streptosporangiales</taxon>
        <taxon>Thermomonosporaceae</taxon>
        <taxon>Actinocorallia</taxon>
    </lineage>
</organism>
<gene>
    <name evidence="3" type="ORF">EDD29_1119</name>
</gene>
<feature type="domain" description="Solute-binding protein family 5" evidence="2">
    <location>
        <begin position="114"/>
        <end position="457"/>
    </location>
</feature>
<sequence length="534" mass="57373">MRGTVRCARVLGALLLVASGTAGCTAGGPGGPPEPAASDLGALPREEVREGGVLRWPLPVFPSQWNFHHVSGMDGASELVLHAILPFPMVSDASGRVTPDPDFLVDARVVRRSPQTVRYRLNPRARWSDGSSLGYQDFAAQAHALSGRDDRFKIASSTGYADIAEVRKGTSPDEVVVVFRRPFGDWRALFSPLYPASTMRDPEVFDRGWVSALPVSAGPFRPVALDPGAGTVTVARDPAWWGAPAKLAEIRFRVLDAAARAGAFANHEIDLLDVGGDVGAYLRARGLPWARIRRAAGADWRHLTLNAARGPLADPAARRAVLLALDRDLLARAALARLDAPPRTLGSRFFVAGQPGYRDLGPARDVAEARRLLGGARPRLRYVIPAGNTAYREEAELVQELLGEAGFAVELRPVPQNALIAQYVARGDFDLVAFSWLGGPFPASWMTSVFASGGGQNFTGAGDAQVDELLTEAGRSLDPARSRELLDQADARLWRLATVLPLYQRPQLVAVDARLANIGAPGLANLAYEDIGFR</sequence>
<dbReference type="PROSITE" id="PS51257">
    <property type="entry name" value="PROKAR_LIPOPROTEIN"/>
    <property type="match status" value="1"/>
</dbReference>
<keyword evidence="4" id="KW-1185">Reference proteome</keyword>
<evidence type="ECO:0000259" key="2">
    <source>
        <dbReference type="Pfam" id="PF00496"/>
    </source>
</evidence>
<dbReference type="Gene3D" id="3.90.76.10">
    <property type="entry name" value="Dipeptide-binding Protein, Domain 1"/>
    <property type="match status" value="1"/>
</dbReference>
<reference evidence="3 4" key="1">
    <citation type="submission" date="2018-11" db="EMBL/GenBank/DDBJ databases">
        <title>Sequencing the genomes of 1000 actinobacteria strains.</title>
        <authorList>
            <person name="Klenk H.-P."/>
        </authorList>
    </citation>
    <scope>NUCLEOTIDE SEQUENCE [LARGE SCALE GENOMIC DNA]</scope>
    <source>
        <strain evidence="3 4">DSM 44254</strain>
    </source>
</reference>
<evidence type="ECO:0000313" key="4">
    <source>
        <dbReference type="Proteomes" id="UP000272400"/>
    </source>
</evidence>
<dbReference type="EMBL" id="RJKE01000001">
    <property type="protein sequence ID" value="ROO83613.1"/>
    <property type="molecule type" value="Genomic_DNA"/>
</dbReference>
<evidence type="ECO:0000256" key="1">
    <source>
        <dbReference type="SAM" id="SignalP"/>
    </source>
</evidence>
<dbReference type="CDD" id="cd08501">
    <property type="entry name" value="PBP2_Lpqw"/>
    <property type="match status" value="1"/>
</dbReference>
<dbReference type="GO" id="GO:1904680">
    <property type="term" value="F:peptide transmembrane transporter activity"/>
    <property type="evidence" value="ECO:0007669"/>
    <property type="project" value="TreeGrafter"/>
</dbReference>
<dbReference type="InterPro" id="IPR039424">
    <property type="entry name" value="SBP_5"/>
</dbReference>
<dbReference type="InterPro" id="IPR000914">
    <property type="entry name" value="SBP_5_dom"/>
</dbReference>
<dbReference type="Gene3D" id="3.10.105.10">
    <property type="entry name" value="Dipeptide-binding Protein, Domain 3"/>
    <property type="match status" value="1"/>
</dbReference>
<comment type="caution">
    <text evidence="3">The sequence shown here is derived from an EMBL/GenBank/DDBJ whole genome shotgun (WGS) entry which is preliminary data.</text>
</comment>
<dbReference type="Gene3D" id="3.40.190.10">
    <property type="entry name" value="Periplasmic binding protein-like II"/>
    <property type="match status" value="1"/>
</dbReference>